<protein>
    <submittedName>
        <fullName evidence="1">Uncharacterized protein</fullName>
    </submittedName>
</protein>
<sequence>MPPRLGHKKSRRVISCGNSAESRYPLLYLHAVVYLMMPCSAMKTNCTPRMRDTGPALRRNHPPRSIAILSQVYQRLGTYRADYMAYRSGTNALSLNMHLSDFTAY</sequence>
<organism evidence="1 2">
    <name type="scientific">Fusarium culmorum</name>
    <dbReference type="NCBI Taxonomy" id="5516"/>
    <lineage>
        <taxon>Eukaryota</taxon>
        <taxon>Fungi</taxon>
        <taxon>Dikarya</taxon>
        <taxon>Ascomycota</taxon>
        <taxon>Pezizomycotina</taxon>
        <taxon>Sordariomycetes</taxon>
        <taxon>Hypocreomycetidae</taxon>
        <taxon>Hypocreales</taxon>
        <taxon>Nectriaceae</taxon>
        <taxon>Fusarium</taxon>
    </lineage>
</organism>
<reference evidence="1 2" key="1">
    <citation type="submission" date="2018-02" db="EMBL/GenBank/DDBJ databases">
        <title>Fusarium culmorum secondary metabolites in fungal-bacterial-plant interactions.</title>
        <authorList>
            <person name="Schmidt R."/>
        </authorList>
    </citation>
    <scope>NUCLEOTIDE SEQUENCE [LARGE SCALE GENOMIC DNA]</scope>
    <source>
        <strain evidence="1 2">PV</strain>
    </source>
</reference>
<keyword evidence="2" id="KW-1185">Reference proteome</keyword>
<name>A0A2T4GG11_FUSCU</name>
<dbReference type="AlphaFoldDB" id="A0A2T4GG11"/>
<comment type="caution">
    <text evidence="1">The sequence shown here is derived from an EMBL/GenBank/DDBJ whole genome shotgun (WGS) entry which is preliminary data.</text>
</comment>
<evidence type="ECO:0000313" key="1">
    <source>
        <dbReference type="EMBL" id="PTD02469.1"/>
    </source>
</evidence>
<dbReference type="EMBL" id="PVEM01000021">
    <property type="protein sequence ID" value="PTD02469.1"/>
    <property type="molecule type" value="Genomic_DNA"/>
</dbReference>
<proteinExistence type="predicted"/>
<gene>
    <name evidence="1" type="ORF">FCULG_00012872</name>
</gene>
<dbReference type="Proteomes" id="UP000241587">
    <property type="component" value="Unassembled WGS sequence"/>
</dbReference>
<evidence type="ECO:0000313" key="2">
    <source>
        <dbReference type="Proteomes" id="UP000241587"/>
    </source>
</evidence>
<accession>A0A2T4GG11</accession>